<dbReference type="InterPro" id="IPR029063">
    <property type="entry name" value="SAM-dependent_MTases_sf"/>
</dbReference>
<sequence>METTRRECCVLCENAKLCSISQITLPVYDCVKQGEENIEFNTEIGYCERCYSVQLMNLADPAKLYDKNYFQPLHQTYLWIQHNINFIKFIVDNLNSDKRPSVIEIGSSSFCLGKHLIHYYKDFTVFDYSIEQANKRDDVTYIEGNCETYEFKENSNIIMSHVFEHLYEPKKFISNCMKNKVKNLFIAIPDMSNKNALHISNQHTFMYSDSDIEYLFGQYQYKLNAKVQYNTCDESFPCLFLHFTYTDNPIDVDRQIVCDRHQFMVDLLNKRITIPPNTFIATAGFFSPFLYFNISNKENVIGVIDYNKDKHNMKFSITDLLIQPYEHLKQFGPETSIVIMHPKKINIANMVRETNDKINIIIL</sequence>
<protein>
    <submittedName>
        <fullName evidence="1">Uncharacterized protein</fullName>
    </submittedName>
</protein>
<dbReference type="AlphaFoldDB" id="A0A6C0I329"/>
<dbReference type="Gene3D" id="3.40.50.150">
    <property type="entry name" value="Vaccinia Virus protein VP39"/>
    <property type="match status" value="1"/>
</dbReference>
<dbReference type="EMBL" id="MN740084">
    <property type="protein sequence ID" value="QHT87182.1"/>
    <property type="molecule type" value="Genomic_DNA"/>
</dbReference>
<proteinExistence type="predicted"/>
<organism evidence="1">
    <name type="scientific">viral metagenome</name>
    <dbReference type="NCBI Taxonomy" id="1070528"/>
    <lineage>
        <taxon>unclassified sequences</taxon>
        <taxon>metagenomes</taxon>
        <taxon>organismal metagenomes</taxon>
    </lineage>
</organism>
<name>A0A6C0I329_9ZZZZ</name>
<dbReference type="SUPFAM" id="SSF53335">
    <property type="entry name" value="S-adenosyl-L-methionine-dependent methyltransferases"/>
    <property type="match status" value="1"/>
</dbReference>
<accession>A0A6C0I329</accession>
<evidence type="ECO:0000313" key="1">
    <source>
        <dbReference type="EMBL" id="QHT87182.1"/>
    </source>
</evidence>
<reference evidence="1" key="1">
    <citation type="journal article" date="2020" name="Nature">
        <title>Giant virus diversity and host interactions through global metagenomics.</title>
        <authorList>
            <person name="Schulz F."/>
            <person name="Roux S."/>
            <person name="Paez-Espino D."/>
            <person name="Jungbluth S."/>
            <person name="Walsh D.A."/>
            <person name="Denef V.J."/>
            <person name="McMahon K.D."/>
            <person name="Konstantinidis K.T."/>
            <person name="Eloe-Fadrosh E.A."/>
            <person name="Kyrpides N.C."/>
            <person name="Woyke T."/>
        </authorList>
    </citation>
    <scope>NUCLEOTIDE SEQUENCE</scope>
    <source>
        <strain evidence="1">GVMAG-M-3300023184-190</strain>
    </source>
</reference>